<keyword evidence="2" id="KW-1185">Reference proteome</keyword>
<dbReference type="Proteomes" id="UP001054252">
    <property type="component" value="Unassembled WGS sequence"/>
</dbReference>
<dbReference type="EMBL" id="BPVZ01000060">
    <property type="protein sequence ID" value="GKV22538.1"/>
    <property type="molecule type" value="Genomic_DNA"/>
</dbReference>
<evidence type="ECO:0000313" key="1">
    <source>
        <dbReference type="EMBL" id="GKV22538.1"/>
    </source>
</evidence>
<dbReference type="AlphaFoldDB" id="A0AAV5KD89"/>
<sequence>MSSSFLPSLISDYPSPLRKLRGKTARLGIEKRQNLG</sequence>
<protein>
    <submittedName>
        <fullName evidence="1">Uncharacterized protein</fullName>
    </submittedName>
</protein>
<proteinExistence type="predicted"/>
<reference evidence="1 2" key="1">
    <citation type="journal article" date="2021" name="Commun. Biol.">
        <title>The genome of Shorea leprosula (Dipterocarpaceae) highlights the ecological relevance of drought in aseasonal tropical rainforests.</title>
        <authorList>
            <person name="Ng K.K.S."/>
            <person name="Kobayashi M.J."/>
            <person name="Fawcett J.A."/>
            <person name="Hatakeyama M."/>
            <person name="Paape T."/>
            <person name="Ng C.H."/>
            <person name="Ang C.C."/>
            <person name="Tnah L.H."/>
            <person name="Lee C.T."/>
            <person name="Nishiyama T."/>
            <person name="Sese J."/>
            <person name="O'Brien M.J."/>
            <person name="Copetti D."/>
            <person name="Mohd Noor M.I."/>
            <person name="Ong R.C."/>
            <person name="Putra M."/>
            <person name="Sireger I.Z."/>
            <person name="Indrioko S."/>
            <person name="Kosugi Y."/>
            <person name="Izuno A."/>
            <person name="Isagi Y."/>
            <person name="Lee S.L."/>
            <person name="Shimizu K.K."/>
        </authorList>
    </citation>
    <scope>NUCLEOTIDE SEQUENCE [LARGE SCALE GENOMIC DNA]</scope>
    <source>
        <strain evidence="1">214</strain>
    </source>
</reference>
<accession>A0AAV5KD89</accession>
<organism evidence="1 2">
    <name type="scientific">Rubroshorea leprosula</name>
    <dbReference type="NCBI Taxonomy" id="152421"/>
    <lineage>
        <taxon>Eukaryota</taxon>
        <taxon>Viridiplantae</taxon>
        <taxon>Streptophyta</taxon>
        <taxon>Embryophyta</taxon>
        <taxon>Tracheophyta</taxon>
        <taxon>Spermatophyta</taxon>
        <taxon>Magnoliopsida</taxon>
        <taxon>eudicotyledons</taxon>
        <taxon>Gunneridae</taxon>
        <taxon>Pentapetalae</taxon>
        <taxon>rosids</taxon>
        <taxon>malvids</taxon>
        <taxon>Malvales</taxon>
        <taxon>Dipterocarpaceae</taxon>
        <taxon>Rubroshorea</taxon>
    </lineage>
</organism>
<gene>
    <name evidence="1" type="ORF">SLEP1_g32400</name>
</gene>
<evidence type="ECO:0000313" key="2">
    <source>
        <dbReference type="Proteomes" id="UP001054252"/>
    </source>
</evidence>
<comment type="caution">
    <text evidence="1">The sequence shown here is derived from an EMBL/GenBank/DDBJ whole genome shotgun (WGS) entry which is preliminary data.</text>
</comment>
<name>A0AAV5KD89_9ROSI</name>